<evidence type="ECO:0000256" key="2">
    <source>
        <dbReference type="ARBA" id="ARBA00022448"/>
    </source>
</evidence>
<dbReference type="PANTHER" id="PTHR43376:SF1">
    <property type="entry name" value="OLIGOPEPTIDE TRANSPORT SYSTEM PERMEASE PROTEIN"/>
    <property type="match status" value="1"/>
</dbReference>
<accession>A0A382PF95</accession>
<feature type="transmembrane region" description="Helical" evidence="7">
    <location>
        <begin position="13"/>
        <end position="34"/>
    </location>
</feature>
<dbReference type="SUPFAM" id="SSF161098">
    <property type="entry name" value="MetI-like"/>
    <property type="match status" value="1"/>
</dbReference>
<evidence type="ECO:0000256" key="7">
    <source>
        <dbReference type="SAM" id="Phobius"/>
    </source>
</evidence>
<evidence type="ECO:0000256" key="3">
    <source>
        <dbReference type="ARBA" id="ARBA00022475"/>
    </source>
</evidence>
<evidence type="ECO:0000313" key="9">
    <source>
        <dbReference type="EMBL" id="SVC70571.1"/>
    </source>
</evidence>
<evidence type="ECO:0000256" key="5">
    <source>
        <dbReference type="ARBA" id="ARBA00022989"/>
    </source>
</evidence>
<keyword evidence="4 7" id="KW-0812">Transmembrane</keyword>
<dbReference type="InterPro" id="IPR035906">
    <property type="entry name" value="MetI-like_sf"/>
</dbReference>
<dbReference type="GO" id="GO:0005886">
    <property type="term" value="C:plasma membrane"/>
    <property type="evidence" value="ECO:0007669"/>
    <property type="project" value="UniProtKB-SubCell"/>
</dbReference>
<feature type="transmembrane region" description="Helical" evidence="7">
    <location>
        <begin position="256"/>
        <end position="277"/>
    </location>
</feature>
<dbReference type="PROSITE" id="PS50928">
    <property type="entry name" value="ABC_TM1"/>
    <property type="match status" value="1"/>
</dbReference>
<dbReference type="GO" id="GO:0055085">
    <property type="term" value="P:transmembrane transport"/>
    <property type="evidence" value="ECO:0007669"/>
    <property type="project" value="InterPro"/>
</dbReference>
<dbReference type="AlphaFoldDB" id="A0A382PF95"/>
<feature type="transmembrane region" description="Helical" evidence="7">
    <location>
        <begin position="145"/>
        <end position="169"/>
    </location>
</feature>
<dbReference type="InterPro" id="IPR045621">
    <property type="entry name" value="BPD_transp_1_N"/>
</dbReference>
<dbReference type="Pfam" id="PF00528">
    <property type="entry name" value="BPD_transp_1"/>
    <property type="match status" value="1"/>
</dbReference>
<evidence type="ECO:0000256" key="4">
    <source>
        <dbReference type="ARBA" id="ARBA00022692"/>
    </source>
</evidence>
<keyword evidence="3" id="KW-1003">Cell membrane</keyword>
<evidence type="ECO:0000256" key="6">
    <source>
        <dbReference type="ARBA" id="ARBA00023136"/>
    </source>
</evidence>
<evidence type="ECO:0000259" key="8">
    <source>
        <dbReference type="PROSITE" id="PS50928"/>
    </source>
</evidence>
<feature type="domain" description="ABC transmembrane type-1" evidence="8">
    <location>
        <begin position="108"/>
        <end position="282"/>
    </location>
</feature>
<dbReference type="PANTHER" id="PTHR43376">
    <property type="entry name" value="OLIGOPEPTIDE TRANSPORT SYSTEM PERMEASE PROTEIN"/>
    <property type="match status" value="1"/>
</dbReference>
<keyword evidence="5 7" id="KW-1133">Transmembrane helix</keyword>
<gene>
    <name evidence="9" type="ORF">METZ01_LOCUS323425</name>
</gene>
<sequence length="282" mass="31609">MGGLTLNYLLRRLLVFFLTIIIASTVIFIIPRLAPGDPIQSMMARLSEQAGYVENADQIIAGWREKFGLNDPYYVQYFRYIKNLFVFDFGVSLANFPVSVGTIIKRSLPWTIGLMTISLALYFIIGNLFGALLSWRKTPFFAKGLIASSMIFTSLPAILAALILVYLFAFNFDVFPLTGSYERGLEQEWSWEFISSVLYHGILPALSVVLVSFGYFAIGMRGMMITIEGEDYMVFGQSKGLKPFYLLLRYQVRNAILPQMTALALSLGVIVSGQVLVEAVFS</sequence>
<dbReference type="Pfam" id="PF19300">
    <property type="entry name" value="BPD_transp_1_N"/>
    <property type="match status" value="1"/>
</dbReference>
<protein>
    <recommendedName>
        <fullName evidence="8">ABC transmembrane type-1 domain-containing protein</fullName>
    </recommendedName>
</protein>
<name>A0A382PF95_9ZZZZ</name>
<reference evidence="9" key="1">
    <citation type="submission" date="2018-05" db="EMBL/GenBank/DDBJ databases">
        <authorList>
            <person name="Lanie J.A."/>
            <person name="Ng W.-L."/>
            <person name="Kazmierczak K.M."/>
            <person name="Andrzejewski T.M."/>
            <person name="Davidsen T.M."/>
            <person name="Wayne K.J."/>
            <person name="Tettelin H."/>
            <person name="Glass J.I."/>
            <person name="Rusch D."/>
            <person name="Podicherti R."/>
            <person name="Tsui H.-C.T."/>
            <person name="Winkler M.E."/>
        </authorList>
    </citation>
    <scope>NUCLEOTIDE SEQUENCE</scope>
</reference>
<feature type="non-terminal residue" evidence="9">
    <location>
        <position position="282"/>
    </location>
</feature>
<proteinExistence type="predicted"/>
<dbReference type="InterPro" id="IPR000515">
    <property type="entry name" value="MetI-like"/>
</dbReference>
<keyword evidence="2" id="KW-0813">Transport</keyword>
<organism evidence="9">
    <name type="scientific">marine metagenome</name>
    <dbReference type="NCBI Taxonomy" id="408172"/>
    <lineage>
        <taxon>unclassified sequences</taxon>
        <taxon>metagenomes</taxon>
        <taxon>ecological metagenomes</taxon>
    </lineage>
</organism>
<dbReference type="EMBL" id="UINC01106129">
    <property type="protein sequence ID" value="SVC70571.1"/>
    <property type="molecule type" value="Genomic_DNA"/>
</dbReference>
<keyword evidence="6 7" id="KW-0472">Membrane</keyword>
<evidence type="ECO:0000256" key="1">
    <source>
        <dbReference type="ARBA" id="ARBA00004651"/>
    </source>
</evidence>
<feature type="transmembrane region" description="Helical" evidence="7">
    <location>
        <begin position="110"/>
        <end position="133"/>
    </location>
</feature>
<feature type="transmembrane region" description="Helical" evidence="7">
    <location>
        <begin position="197"/>
        <end position="218"/>
    </location>
</feature>
<comment type="subcellular location">
    <subcellularLocation>
        <location evidence="1">Cell membrane</location>
        <topology evidence="1">Multi-pass membrane protein</topology>
    </subcellularLocation>
</comment>